<reference evidence="1 2" key="1">
    <citation type="submission" date="2019-09" db="EMBL/GenBank/DDBJ databases">
        <title>Paraburkholderia podalyriae sp. nov., A South African Podalyria-associated rhizobium.</title>
        <authorList>
            <person name="Mavima L."/>
            <person name="Beukes C.W."/>
            <person name="Palmer M."/>
            <person name="De Meyer S.E."/>
            <person name="James E.K."/>
            <person name="Maluk M."/>
            <person name="Avontuur J.R."/>
            <person name="Chan W.Y."/>
            <person name="Venter S.N."/>
            <person name="Steenkamp E.T."/>
        </authorList>
    </citation>
    <scope>NUCLEOTIDE SEQUENCE [LARGE SCALE GENOMIC DNA]</scope>
    <source>
        <strain evidence="1 2">WC7.3b</strain>
    </source>
</reference>
<dbReference type="Proteomes" id="UP000736373">
    <property type="component" value="Unassembled WGS sequence"/>
</dbReference>
<dbReference type="RefSeq" id="WP_184061692.1">
    <property type="nucleotide sequence ID" value="NZ_VZQQ01000001.1"/>
</dbReference>
<dbReference type="EMBL" id="VZQQ01000001">
    <property type="protein sequence ID" value="MBC8745205.1"/>
    <property type="molecule type" value="Genomic_DNA"/>
</dbReference>
<evidence type="ECO:0000313" key="1">
    <source>
        <dbReference type="EMBL" id="MBC8745205.1"/>
    </source>
</evidence>
<comment type="caution">
    <text evidence="1">The sequence shown here is derived from an EMBL/GenBank/DDBJ whole genome shotgun (WGS) entry which is preliminary data.</text>
</comment>
<sequence length="350" mass="39440">MKRIARTPETFEALNLFTAVGLKEGYRVDNEAHQRQFITAIENSLKAAHGNLRILYGKRIEALFAHVAGALGQCLMVKVEDSGDIFTADGDVKAPDYRLTLRDRRQMLIEVKNCHADGLDRPFSLKRSYFEQLDRYADINSTPLKIAIFFSRWNRWCLLSRHSFEEKGDSLITGVMNAMAKNEMSAIGDVSLATLPELRLELLANPTEAKEIDDDGQAQIIFRSSRLFCRGMEIIEPAEKEIAFRLMRYGDWPDTSEAIVENGKLLGMVITATPRETHEGQDLEVIGNLSSMVSAAFAEMTVADRRPVALDVAVDPSAFALYIPEGFKSDVFPLLRIVQKPNFEYEAREQ</sequence>
<proteinExistence type="predicted"/>
<gene>
    <name evidence="1" type="ORF">F6X42_00750</name>
</gene>
<evidence type="ECO:0000313" key="2">
    <source>
        <dbReference type="Proteomes" id="UP000736373"/>
    </source>
</evidence>
<organism evidence="1 2">
    <name type="scientific">Paraburkholderia podalyriae</name>
    <dbReference type="NCBI Taxonomy" id="1938811"/>
    <lineage>
        <taxon>Bacteria</taxon>
        <taxon>Pseudomonadati</taxon>
        <taxon>Pseudomonadota</taxon>
        <taxon>Betaproteobacteria</taxon>
        <taxon>Burkholderiales</taxon>
        <taxon>Burkholderiaceae</taxon>
        <taxon>Paraburkholderia</taxon>
    </lineage>
</organism>
<accession>A0ABR7PFQ0</accession>
<protein>
    <recommendedName>
        <fullName evidence="3">PD-(D/E)XK nuclease superfamily protein</fullName>
    </recommendedName>
</protein>
<keyword evidence="2" id="KW-1185">Reference proteome</keyword>
<evidence type="ECO:0008006" key="3">
    <source>
        <dbReference type="Google" id="ProtNLM"/>
    </source>
</evidence>
<name>A0ABR7PFQ0_9BURK</name>